<dbReference type="AlphaFoldDB" id="A0A445MYB8"/>
<keyword evidence="1" id="KW-0732">Signal</keyword>
<feature type="chain" id="PRO_5019340818" description="Lipoprotein" evidence="1">
    <location>
        <begin position="26"/>
        <end position="96"/>
    </location>
</feature>
<organism evidence="2">
    <name type="scientific">uncultured Desulfobacterium sp</name>
    <dbReference type="NCBI Taxonomy" id="201089"/>
    <lineage>
        <taxon>Bacteria</taxon>
        <taxon>Pseudomonadati</taxon>
        <taxon>Thermodesulfobacteriota</taxon>
        <taxon>Desulfobacteria</taxon>
        <taxon>Desulfobacterales</taxon>
        <taxon>Desulfobacteriaceae</taxon>
        <taxon>Desulfobacterium</taxon>
        <taxon>environmental samples</taxon>
    </lineage>
</organism>
<evidence type="ECO:0008006" key="3">
    <source>
        <dbReference type="Google" id="ProtNLM"/>
    </source>
</evidence>
<dbReference type="EMBL" id="OJIN01000146">
    <property type="protein sequence ID" value="SPD74351.1"/>
    <property type="molecule type" value="Genomic_DNA"/>
</dbReference>
<protein>
    <recommendedName>
        <fullName evidence="3">Lipoprotein</fullName>
    </recommendedName>
</protein>
<proteinExistence type="predicted"/>
<sequence length="96" mass="10540">MRRQVETILKALLAASLAASLLGCAAARPPQRIQDAIHTANRYMPEYVAEANKALADAEHPEQERLRGMGDRLAAVMEALDRWASGQEKTPEGDKQ</sequence>
<reference evidence="2" key="1">
    <citation type="submission" date="2018-01" db="EMBL/GenBank/DDBJ databases">
        <authorList>
            <person name="Regsiter A."/>
            <person name="William W."/>
        </authorList>
    </citation>
    <scope>NUCLEOTIDE SEQUENCE</scope>
    <source>
        <strain evidence="2">TRIP AH-1</strain>
    </source>
</reference>
<evidence type="ECO:0000256" key="1">
    <source>
        <dbReference type="SAM" id="SignalP"/>
    </source>
</evidence>
<evidence type="ECO:0000313" key="2">
    <source>
        <dbReference type="EMBL" id="SPD74351.1"/>
    </source>
</evidence>
<gene>
    <name evidence="2" type="ORF">PITCH_A230037</name>
</gene>
<name>A0A445MYB8_9BACT</name>
<dbReference type="PROSITE" id="PS51257">
    <property type="entry name" value="PROKAR_LIPOPROTEIN"/>
    <property type="match status" value="1"/>
</dbReference>
<accession>A0A445MYB8</accession>
<feature type="signal peptide" evidence="1">
    <location>
        <begin position="1"/>
        <end position="25"/>
    </location>
</feature>